<dbReference type="EMBL" id="RBAL01000002">
    <property type="protein sequence ID" value="RKN45970.1"/>
    <property type="molecule type" value="Genomic_DNA"/>
</dbReference>
<dbReference type="PANTHER" id="PTHR23026:SF123">
    <property type="entry name" value="NAD(P)H NITROREDUCTASE RV3131-RELATED"/>
    <property type="match status" value="1"/>
</dbReference>
<dbReference type="InterPro" id="IPR050627">
    <property type="entry name" value="Nitroreductase/BluB"/>
</dbReference>
<name>A0A3A9ZCJ3_9ACTN</name>
<comment type="caution">
    <text evidence="2">The sequence shown here is derived from an EMBL/GenBank/DDBJ whole genome shotgun (WGS) entry which is preliminary data.</text>
</comment>
<dbReference type="AlphaFoldDB" id="A0A3A9ZCJ3"/>
<evidence type="ECO:0000313" key="2">
    <source>
        <dbReference type="EMBL" id="RKN45970.1"/>
    </source>
</evidence>
<dbReference type="InterPro" id="IPR000415">
    <property type="entry name" value="Nitroreductase-like"/>
</dbReference>
<keyword evidence="3" id="KW-1185">Reference proteome</keyword>
<dbReference type="NCBIfam" id="NF047509">
    <property type="entry name" value="Rv3131_FMN_oxido"/>
    <property type="match status" value="1"/>
</dbReference>
<evidence type="ECO:0000313" key="3">
    <source>
        <dbReference type="Proteomes" id="UP000272474"/>
    </source>
</evidence>
<dbReference type="SUPFAM" id="SSF55469">
    <property type="entry name" value="FMN-dependent nitroreductase-like"/>
    <property type="match status" value="2"/>
</dbReference>
<dbReference type="OrthoDB" id="8156917at2"/>
<feature type="domain" description="Nitroreductase" evidence="1">
    <location>
        <begin position="112"/>
        <end position="253"/>
    </location>
</feature>
<dbReference type="Pfam" id="PF00881">
    <property type="entry name" value="Nitroreductase"/>
    <property type="match status" value="1"/>
</dbReference>
<dbReference type="Gene3D" id="3.40.109.10">
    <property type="entry name" value="NADH Oxidase"/>
    <property type="match status" value="2"/>
</dbReference>
<dbReference type="Proteomes" id="UP000272474">
    <property type="component" value="Unassembled WGS sequence"/>
</dbReference>
<accession>A0A3A9ZCJ3</accession>
<dbReference type="InterPro" id="IPR029479">
    <property type="entry name" value="Nitroreductase"/>
</dbReference>
<reference evidence="2 3" key="1">
    <citation type="journal article" date="2014" name="Int. J. Syst. Evol. Microbiol.">
        <title>Streptomyces hoynatensis sp. nov., isolated from deep marine sediment.</title>
        <authorList>
            <person name="Veyisoglu A."/>
            <person name="Sahin N."/>
        </authorList>
    </citation>
    <scope>NUCLEOTIDE SEQUENCE [LARGE SCALE GENOMIC DNA]</scope>
    <source>
        <strain evidence="2 3">KCTC 29097</strain>
    </source>
</reference>
<gene>
    <name evidence="2" type="ORF">D7294_04440</name>
</gene>
<dbReference type="PANTHER" id="PTHR23026">
    <property type="entry name" value="NADPH NITROREDUCTASE"/>
    <property type="match status" value="1"/>
</dbReference>
<protein>
    <submittedName>
        <fullName evidence="2">Nitroreductase</fullName>
    </submittedName>
</protein>
<proteinExistence type="predicted"/>
<organism evidence="2 3">
    <name type="scientific">Streptomyces hoynatensis</name>
    <dbReference type="NCBI Taxonomy" id="1141874"/>
    <lineage>
        <taxon>Bacteria</taxon>
        <taxon>Bacillati</taxon>
        <taxon>Actinomycetota</taxon>
        <taxon>Actinomycetes</taxon>
        <taxon>Kitasatosporales</taxon>
        <taxon>Streptomycetaceae</taxon>
        <taxon>Streptomyces</taxon>
    </lineage>
</organism>
<dbReference type="GO" id="GO:0016491">
    <property type="term" value="F:oxidoreductase activity"/>
    <property type="evidence" value="ECO:0007669"/>
    <property type="project" value="InterPro"/>
</dbReference>
<sequence>MEALVEAATAAPSLHNAQPWRFRYLKDTATFELRAALDHALPHSDPDGRALHLGCGAALFNLRVAATHASWRPVTVLLPDRYDPRLLATVRLERPAGPADPGAGLAGLHPAIHRRRTSRLPFDDERVPDPVRATLREAAEAEGAQLHFPSGWHVQTVLDLIRDAEGRDLADPGRTAELHRWSEDAPGGASARDFAGRPVPARPHGGGEFEELPQLALLGTREDRPADWLRAGQAMERVLLVATGHHLSTALSSEALDWSDLRWTVRDPLSSMGQVHVVLRVGYGPPVPATPRRPVSQVLRVE</sequence>
<evidence type="ECO:0000259" key="1">
    <source>
        <dbReference type="Pfam" id="PF00881"/>
    </source>
</evidence>